<proteinExistence type="predicted"/>
<reference evidence="1" key="1">
    <citation type="journal article" date="2015" name="Nature">
        <title>Complex archaea that bridge the gap between prokaryotes and eukaryotes.</title>
        <authorList>
            <person name="Spang A."/>
            <person name="Saw J.H."/>
            <person name="Jorgensen S.L."/>
            <person name="Zaremba-Niedzwiedzka K."/>
            <person name="Martijn J."/>
            <person name="Lind A.E."/>
            <person name="van Eijk R."/>
            <person name="Schleper C."/>
            <person name="Guy L."/>
            <person name="Ettema T.J."/>
        </authorList>
    </citation>
    <scope>NUCLEOTIDE SEQUENCE</scope>
</reference>
<accession>A0A0F9BU28</accession>
<name>A0A0F9BU28_9ZZZZ</name>
<gene>
    <name evidence="1" type="ORF">LCGC14_2405320</name>
</gene>
<sequence>MVSGDLTITDGKFTWTNASDEAAGRKVSMMKLLASDHTFTVESDIYKLLMRRYKKYMGQLRDAVIIEKMEFKEKLEKAEKVEIDPESTDKRADK</sequence>
<dbReference type="AlphaFoldDB" id="A0A0F9BU28"/>
<evidence type="ECO:0000313" key="1">
    <source>
        <dbReference type="EMBL" id="KKL25434.1"/>
    </source>
</evidence>
<organism evidence="1">
    <name type="scientific">marine sediment metagenome</name>
    <dbReference type="NCBI Taxonomy" id="412755"/>
    <lineage>
        <taxon>unclassified sequences</taxon>
        <taxon>metagenomes</taxon>
        <taxon>ecological metagenomes</taxon>
    </lineage>
</organism>
<protein>
    <submittedName>
        <fullName evidence="1">Uncharacterized protein</fullName>
    </submittedName>
</protein>
<dbReference type="EMBL" id="LAZR01036214">
    <property type="protein sequence ID" value="KKL25434.1"/>
    <property type="molecule type" value="Genomic_DNA"/>
</dbReference>
<comment type="caution">
    <text evidence="1">The sequence shown here is derived from an EMBL/GenBank/DDBJ whole genome shotgun (WGS) entry which is preliminary data.</text>
</comment>